<name>A0AAV4SKN8_CAEEX</name>
<comment type="caution">
    <text evidence="1">The sequence shown here is derived from an EMBL/GenBank/DDBJ whole genome shotgun (WGS) entry which is preliminary data.</text>
</comment>
<keyword evidence="2" id="KW-1185">Reference proteome</keyword>
<organism evidence="1 2">
    <name type="scientific">Caerostris extrusa</name>
    <name type="common">Bark spider</name>
    <name type="synonym">Caerostris bankana</name>
    <dbReference type="NCBI Taxonomy" id="172846"/>
    <lineage>
        <taxon>Eukaryota</taxon>
        <taxon>Metazoa</taxon>
        <taxon>Ecdysozoa</taxon>
        <taxon>Arthropoda</taxon>
        <taxon>Chelicerata</taxon>
        <taxon>Arachnida</taxon>
        <taxon>Araneae</taxon>
        <taxon>Araneomorphae</taxon>
        <taxon>Entelegynae</taxon>
        <taxon>Araneoidea</taxon>
        <taxon>Araneidae</taxon>
        <taxon>Caerostris</taxon>
    </lineage>
</organism>
<accession>A0AAV4SKN8</accession>
<evidence type="ECO:0000313" key="1">
    <source>
        <dbReference type="EMBL" id="GIY32852.1"/>
    </source>
</evidence>
<proteinExistence type="predicted"/>
<gene>
    <name evidence="1" type="ORF">CEXT_157541</name>
</gene>
<evidence type="ECO:0000313" key="2">
    <source>
        <dbReference type="Proteomes" id="UP001054945"/>
    </source>
</evidence>
<dbReference type="EMBL" id="BPLR01009555">
    <property type="protein sequence ID" value="GIY32852.1"/>
    <property type="molecule type" value="Genomic_DNA"/>
</dbReference>
<dbReference type="AlphaFoldDB" id="A0AAV4SKN8"/>
<reference evidence="1 2" key="1">
    <citation type="submission" date="2021-06" db="EMBL/GenBank/DDBJ databases">
        <title>Caerostris extrusa draft genome.</title>
        <authorList>
            <person name="Kono N."/>
            <person name="Arakawa K."/>
        </authorList>
    </citation>
    <scope>NUCLEOTIDE SEQUENCE [LARGE SCALE GENOMIC DNA]</scope>
</reference>
<sequence>MSLAICGYSFRKKRISFDRVHLRSPFWTSLKLLKHFLKSASDIDENKYSRKVPKLIRIDHLLMGANGIDRFTWFRNPRSIRTFSINLGVCLSSRSVITFEYTKPTVTNVLRQDIVIVSFRLRSNCNTRKPANILSNALNLESNI</sequence>
<protein>
    <submittedName>
        <fullName evidence="1">Uncharacterized protein</fullName>
    </submittedName>
</protein>
<dbReference type="Proteomes" id="UP001054945">
    <property type="component" value="Unassembled WGS sequence"/>
</dbReference>